<dbReference type="Proteomes" id="UP000799770">
    <property type="component" value="Unassembled WGS sequence"/>
</dbReference>
<dbReference type="SUPFAM" id="SSF57850">
    <property type="entry name" value="RING/U-box"/>
    <property type="match status" value="1"/>
</dbReference>
<dbReference type="InterPro" id="IPR013083">
    <property type="entry name" value="Znf_RING/FYVE/PHD"/>
</dbReference>
<sequence length="153" mass="17492">MPRSAFQRMQYRTKFLNQSPMAQVPSSLRLPTRKKLCLEYILPCSTTEVECSICRLPFSAQGTHHGPAKIQHYYACGHVFGYRCFLRWIHTGANTCPMCRRPLAQGTASEGRVYEIQAVGNDHRNVYRDYGDVIASLPVFWYPAVQTISESTR</sequence>
<dbReference type="EMBL" id="ML977316">
    <property type="protein sequence ID" value="KAF2118983.1"/>
    <property type="molecule type" value="Genomic_DNA"/>
</dbReference>
<organism evidence="3 4">
    <name type="scientific">Lophiotrema nucula</name>
    <dbReference type="NCBI Taxonomy" id="690887"/>
    <lineage>
        <taxon>Eukaryota</taxon>
        <taxon>Fungi</taxon>
        <taxon>Dikarya</taxon>
        <taxon>Ascomycota</taxon>
        <taxon>Pezizomycotina</taxon>
        <taxon>Dothideomycetes</taxon>
        <taxon>Pleosporomycetidae</taxon>
        <taxon>Pleosporales</taxon>
        <taxon>Lophiotremataceae</taxon>
        <taxon>Lophiotrema</taxon>
    </lineage>
</organism>
<dbReference type="InterPro" id="IPR001841">
    <property type="entry name" value="Znf_RING"/>
</dbReference>
<keyword evidence="1" id="KW-0863">Zinc-finger</keyword>
<dbReference type="PROSITE" id="PS50089">
    <property type="entry name" value="ZF_RING_2"/>
    <property type="match status" value="1"/>
</dbReference>
<dbReference type="OrthoDB" id="8062037at2759"/>
<protein>
    <recommendedName>
        <fullName evidence="2">RING-type domain-containing protein</fullName>
    </recommendedName>
</protein>
<dbReference type="GO" id="GO:0008270">
    <property type="term" value="F:zinc ion binding"/>
    <property type="evidence" value="ECO:0007669"/>
    <property type="project" value="UniProtKB-KW"/>
</dbReference>
<evidence type="ECO:0000259" key="2">
    <source>
        <dbReference type="PROSITE" id="PS50089"/>
    </source>
</evidence>
<gene>
    <name evidence="3" type="ORF">BDV96DRAFT_368904</name>
</gene>
<dbReference type="Pfam" id="PF13639">
    <property type="entry name" value="zf-RING_2"/>
    <property type="match status" value="1"/>
</dbReference>
<keyword evidence="1" id="KW-0479">Metal-binding</keyword>
<keyword evidence="1" id="KW-0862">Zinc</keyword>
<dbReference type="Gene3D" id="3.30.40.10">
    <property type="entry name" value="Zinc/RING finger domain, C3HC4 (zinc finger)"/>
    <property type="match status" value="1"/>
</dbReference>
<proteinExistence type="predicted"/>
<reference evidence="3" key="1">
    <citation type="journal article" date="2020" name="Stud. Mycol.">
        <title>101 Dothideomycetes genomes: a test case for predicting lifestyles and emergence of pathogens.</title>
        <authorList>
            <person name="Haridas S."/>
            <person name="Albert R."/>
            <person name="Binder M."/>
            <person name="Bloem J."/>
            <person name="Labutti K."/>
            <person name="Salamov A."/>
            <person name="Andreopoulos B."/>
            <person name="Baker S."/>
            <person name="Barry K."/>
            <person name="Bills G."/>
            <person name="Bluhm B."/>
            <person name="Cannon C."/>
            <person name="Castanera R."/>
            <person name="Culley D."/>
            <person name="Daum C."/>
            <person name="Ezra D."/>
            <person name="Gonzalez J."/>
            <person name="Henrissat B."/>
            <person name="Kuo A."/>
            <person name="Liang C."/>
            <person name="Lipzen A."/>
            <person name="Lutzoni F."/>
            <person name="Magnuson J."/>
            <person name="Mondo S."/>
            <person name="Nolan M."/>
            <person name="Ohm R."/>
            <person name="Pangilinan J."/>
            <person name="Park H.-J."/>
            <person name="Ramirez L."/>
            <person name="Alfaro M."/>
            <person name="Sun H."/>
            <person name="Tritt A."/>
            <person name="Yoshinaga Y."/>
            <person name="Zwiers L.-H."/>
            <person name="Turgeon B."/>
            <person name="Goodwin S."/>
            <person name="Spatafora J."/>
            <person name="Crous P."/>
            <person name="Grigoriev I."/>
        </authorList>
    </citation>
    <scope>NUCLEOTIDE SEQUENCE</scope>
    <source>
        <strain evidence="3">CBS 627.86</strain>
    </source>
</reference>
<feature type="domain" description="RING-type" evidence="2">
    <location>
        <begin position="51"/>
        <end position="100"/>
    </location>
</feature>
<evidence type="ECO:0000313" key="3">
    <source>
        <dbReference type="EMBL" id="KAF2118983.1"/>
    </source>
</evidence>
<dbReference type="AlphaFoldDB" id="A0A6A5ZJH5"/>
<evidence type="ECO:0000313" key="4">
    <source>
        <dbReference type="Proteomes" id="UP000799770"/>
    </source>
</evidence>
<evidence type="ECO:0000256" key="1">
    <source>
        <dbReference type="PROSITE-ProRule" id="PRU00175"/>
    </source>
</evidence>
<accession>A0A6A5ZJH5</accession>
<keyword evidence="4" id="KW-1185">Reference proteome</keyword>
<name>A0A6A5ZJH5_9PLEO</name>